<sequence length="396" mass="43586">MNLVKRCIYGISILSLASMNVQCKGEKKAEAGEETAIEANATDSVSIAKSVYGKTDKGVQIDQYTLKNHKGMEVNIITYGGIISSLKVPNKAGKSEEVVIGFNSLEQYQKANPYFGALIGRYGNRIAKGKFTLDGKQYSLAINNEPNALHGGPEGFHRVVWTAEEAKGGDSASLKLKYVAKDMEEGYPGNLTVYVTYTLKKDNALDVLYEATTDKKTVVNLTQHSYFNLSSDFSKPILDHEITIDADKLVPVDATLIPTGQLTDVTNTPFDFRKPKLVGKEINTNEDQLKKGLGYDHCWVLNNQGKGDRLVASAYHAGSGRLLEVYTDQPGIQFYSGNFLDGTLPMRNGGAYAHRTGFCLETQHYPDSPNQKDFPTTVLSPGENYKTKTTFKFSVK</sequence>
<dbReference type="EMBL" id="JAHWYN010000002">
    <property type="protein sequence ID" value="MBW4359209.1"/>
    <property type="molecule type" value="Genomic_DNA"/>
</dbReference>
<protein>
    <recommendedName>
        <fullName evidence="2">Aldose 1-epimerase</fullName>
        <ecNumber evidence="2">5.1.3.3</ecNumber>
    </recommendedName>
</protein>
<dbReference type="PANTHER" id="PTHR10091:SF0">
    <property type="entry name" value="GALACTOSE MUTAROTASE"/>
    <property type="match status" value="1"/>
</dbReference>
<evidence type="ECO:0000256" key="2">
    <source>
        <dbReference type="PIRNR" id="PIRNR005096"/>
    </source>
</evidence>
<dbReference type="PIRSF" id="PIRSF005096">
    <property type="entry name" value="GALM"/>
    <property type="match status" value="1"/>
</dbReference>
<dbReference type="PANTHER" id="PTHR10091">
    <property type="entry name" value="ALDOSE-1-EPIMERASE"/>
    <property type="match status" value="1"/>
</dbReference>
<gene>
    <name evidence="3" type="ORF">KZH69_01805</name>
</gene>
<dbReference type="RefSeq" id="WP_219315753.1">
    <property type="nucleotide sequence ID" value="NZ_JAHWYN010000002.1"/>
</dbReference>
<dbReference type="EC" id="5.1.3.3" evidence="2"/>
<organism evidence="3 4">
    <name type="scientific">Flavobacterium taihuense</name>
    <dbReference type="NCBI Taxonomy" id="2857508"/>
    <lineage>
        <taxon>Bacteria</taxon>
        <taxon>Pseudomonadati</taxon>
        <taxon>Bacteroidota</taxon>
        <taxon>Flavobacteriia</taxon>
        <taxon>Flavobacteriales</taxon>
        <taxon>Flavobacteriaceae</taxon>
        <taxon>Flavobacterium</taxon>
    </lineage>
</organism>
<keyword evidence="4" id="KW-1185">Reference proteome</keyword>
<accession>A0ABS6XTJ1</accession>
<dbReference type="Pfam" id="PF01263">
    <property type="entry name" value="Aldose_epim"/>
    <property type="match status" value="1"/>
</dbReference>
<keyword evidence="2" id="KW-0413">Isomerase</keyword>
<evidence type="ECO:0000256" key="1">
    <source>
        <dbReference type="ARBA" id="ARBA00006206"/>
    </source>
</evidence>
<evidence type="ECO:0000313" key="4">
    <source>
        <dbReference type="Proteomes" id="UP000812031"/>
    </source>
</evidence>
<comment type="pathway">
    <text evidence="2">Carbohydrate metabolism; hexose metabolism.</text>
</comment>
<name>A0ABS6XTJ1_9FLAO</name>
<dbReference type="InterPro" id="IPR047215">
    <property type="entry name" value="Galactose_mutarotase-like"/>
</dbReference>
<dbReference type="CDD" id="cd09019">
    <property type="entry name" value="galactose_mutarotase_like"/>
    <property type="match status" value="1"/>
</dbReference>
<comment type="catalytic activity">
    <reaction evidence="2">
        <text>alpha-D-glucose = beta-D-glucose</text>
        <dbReference type="Rhea" id="RHEA:10264"/>
        <dbReference type="ChEBI" id="CHEBI:15903"/>
        <dbReference type="ChEBI" id="CHEBI:17925"/>
        <dbReference type="EC" id="5.1.3.3"/>
    </reaction>
</comment>
<dbReference type="InterPro" id="IPR015443">
    <property type="entry name" value="Aldose_1-epimerase"/>
</dbReference>
<dbReference type="Proteomes" id="UP000812031">
    <property type="component" value="Unassembled WGS sequence"/>
</dbReference>
<reference evidence="3 4" key="1">
    <citation type="submission" date="2021-07" db="EMBL/GenBank/DDBJ databases">
        <title>Flavobacterium sp. nov. isolated from sediment on the Taihu Lake.</title>
        <authorList>
            <person name="Qu J.-H."/>
        </authorList>
    </citation>
    <scope>NUCLEOTIDE SEQUENCE [LARGE SCALE GENOMIC DNA]</scope>
    <source>
        <strain evidence="3 4">NAS39</strain>
    </source>
</reference>
<evidence type="ECO:0000313" key="3">
    <source>
        <dbReference type="EMBL" id="MBW4359209.1"/>
    </source>
</evidence>
<proteinExistence type="inferred from homology"/>
<dbReference type="NCBIfam" id="NF008277">
    <property type="entry name" value="PRK11055.1"/>
    <property type="match status" value="1"/>
</dbReference>
<comment type="similarity">
    <text evidence="1 2">Belongs to the aldose epimerase family.</text>
</comment>
<dbReference type="InterPro" id="IPR008183">
    <property type="entry name" value="Aldose_1/G6P_1-epimerase"/>
</dbReference>
<comment type="caution">
    <text evidence="3">The sequence shown here is derived from an EMBL/GenBank/DDBJ whole genome shotgun (WGS) entry which is preliminary data.</text>
</comment>
<keyword evidence="2" id="KW-0119">Carbohydrate metabolism</keyword>